<gene>
    <name evidence="4" type="primary">DET1</name>
    <name evidence="4" type="ORF">AK812_SmicGene28604</name>
</gene>
<evidence type="ECO:0000256" key="1">
    <source>
        <dbReference type="SAM" id="Coils"/>
    </source>
</evidence>
<comment type="caution">
    <text evidence="4">The sequence shown here is derived from an EMBL/GenBank/DDBJ whole genome shotgun (WGS) entry which is preliminary data.</text>
</comment>
<feature type="region of interest" description="Disordered" evidence="2">
    <location>
        <begin position="588"/>
        <end position="607"/>
    </location>
</feature>
<evidence type="ECO:0000256" key="2">
    <source>
        <dbReference type="SAM" id="MobiDB-lite"/>
    </source>
</evidence>
<sequence>MGQPMERKLEGEAVSFFIYMVIIHILAIQSIWCWIRSTIAWLTEPRVATKVAPSVGGVWTILASCREEAAEETKEEEKAFTAPSPIRTTLDSTRWLKCRLCLKSTQRPKALLAMAPKTAPKAKAAAAKADPKPKAEGKAKAKVKKEEQEDDKPKVPQPNKEEFDAKSEKIQEEINKLQDKQKKLTEKIQERSGGKEEFYAKKAELRAQLDVITDKINGLMEKKDEINKAVGNKREEGREMRSQLNSMKKTVGFTSQQEINNRIATIEFQLCTESVPLKEEKKLLAEIQTLKKNRSKVDTMNTMEQNLANFDPGMSMKEQKDAINADIAQFRDEKKKIQDQMTELSEARKTQLGPIEEIQNERNAIGEKLRAKFEERNALRDEYRQQEREYWAYQQELRKARQERYAAEKAEKQKEYDLRRKQREAEKLDEQPYVAEITLIEQTIKYCKGLVQSKTEEKKDEKKEVEYNNPDGAEILLRKEDRDEEFYFAPTKAGKKGKNKNKGLFDQLKLDAPLSTEQAFVFISRSLPVPALLEELEKHLGQSSHFGVETFSRQLGEFQGKVKEWEEKREDMKKAILEGLNEIAENKAAREAEEKDDWRGGPGQDFGNFQDVQQMSEVYKERQKFGRFYYRFPNGEAGTDVFDRVSDFWSSLLRSMDANPVENLVLVSHGLLMRIFCMVYFHWTVEEFEQVWNPSNCEVWALEKGQGSYNLAGRWRPSPTGGSFREIRFGAKRNQPLWNHMKCRRGPRVFVVPSGDERLEDPMFASLPGNPRRKDESNAAKTITGAQYRRKQKVLEAEESIEEDAE</sequence>
<dbReference type="PANTHER" id="PTHR31027">
    <property type="entry name" value="NUCLEAR SEGREGATION PROTEIN BFR1"/>
    <property type="match status" value="1"/>
</dbReference>
<organism evidence="4 5">
    <name type="scientific">Symbiodinium microadriaticum</name>
    <name type="common">Dinoflagellate</name>
    <name type="synonym">Zooxanthella microadriatica</name>
    <dbReference type="NCBI Taxonomy" id="2951"/>
    <lineage>
        <taxon>Eukaryota</taxon>
        <taxon>Sar</taxon>
        <taxon>Alveolata</taxon>
        <taxon>Dinophyceae</taxon>
        <taxon>Suessiales</taxon>
        <taxon>Symbiodiniaceae</taxon>
        <taxon>Symbiodinium</taxon>
    </lineage>
</organism>
<feature type="region of interest" description="Disordered" evidence="2">
    <location>
        <begin position="762"/>
        <end position="786"/>
    </location>
</feature>
<protein>
    <submittedName>
        <fullName evidence="4">Broad-range acid phosphatase DET1</fullName>
    </submittedName>
</protein>
<evidence type="ECO:0000313" key="5">
    <source>
        <dbReference type="Proteomes" id="UP000186817"/>
    </source>
</evidence>
<feature type="compositionally biased region" description="Basic and acidic residues" evidence="2">
    <location>
        <begin position="129"/>
        <end position="168"/>
    </location>
</feature>
<dbReference type="InterPro" id="IPR013078">
    <property type="entry name" value="His_Pase_superF_clade-1"/>
</dbReference>
<keyword evidence="3" id="KW-0472">Membrane</keyword>
<dbReference type="SUPFAM" id="SSF53254">
    <property type="entry name" value="Phosphoglycerate mutase-like"/>
    <property type="match status" value="1"/>
</dbReference>
<dbReference type="GO" id="GO:0042175">
    <property type="term" value="C:nuclear outer membrane-endoplasmic reticulum membrane network"/>
    <property type="evidence" value="ECO:0007669"/>
    <property type="project" value="TreeGrafter"/>
</dbReference>
<dbReference type="OrthoDB" id="10261749at2759"/>
<dbReference type="PANTHER" id="PTHR31027:SF2">
    <property type="entry name" value="LEBERCILIN DOMAIN-CONTAINING PROTEIN"/>
    <property type="match status" value="1"/>
</dbReference>
<keyword evidence="3" id="KW-1133">Transmembrane helix</keyword>
<dbReference type="InterPro" id="IPR029033">
    <property type="entry name" value="His_PPase_superfam"/>
</dbReference>
<feature type="coiled-coil region" evidence="1">
    <location>
        <begin position="320"/>
        <end position="431"/>
    </location>
</feature>
<feature type="compositionally biased region" description="Basic and acidic residues" evidence="2">
    <location>
        <begin position="588"/>
        <end position="599"/>
    </location>
</feature>
<accession>A0A1Q9D3Y2</accession>
<name>A0A1Q9D3Y2_SYMMI</name>
<feature type="compositionally biased region" description="Low complexity" evidence="2">
    <location>
        <begin position="114"/>
        <end position="128"/>
    </location>
</feature>
<keyword evidence="1" id="KW-0175">Coiled coil</keyword>
<feature type="coiled-coil region" evidence="1">
    <location>
        <begin position="548"/>
        <end position="582"/>
    </location>
</feature>
<feature type="transmembrane region" description="Helical" evidence="3">
    <location>
        <begin position="12"/>
        <end position="32"/>
    </location>
</feature>
<dbReference type="EMBL" id="LSRX01000738">
    <property type="protein sequence ID" value="OLP89893.1"/>
    <property type="molecule type" value="Genomic_DNA"/>
</dbReference>
<dbReference type="Pfam" id="PF00300">
    <property type="entry name" value="His_Phos_1"/>
    <property type="match status" value="1"/>
</dbReference>
<evidence type="ECO:0000256" key="3">
    <source>
        <dbReference type="SAM" id="Phobius"/>
    </source>
</evidence>
<dbReference type="GO" id="GO:0005783">
    <property type="term" value="C:endoplasmic reticulum"/>
    <property type="evidence" value="ECO:0007669"/>
    <property type="project" value="TreeGrafter"/>
</dbReference>
<keyword evidence="3" id="KW-0812">Transmembrane</keyword>
<reference evidence="4 5" key="1">
    <citation type="submission" date="2016-02" db="EMBL/GenBank/DDBJ databases">
        <title>Genome analysis of coral dinoflagellate symbionts highlights evolutionary adaptations to a symbiotic lifestyle.</title>
        <authorList>
            <person name="Aranda M."/>
            <person name="Li Y."/>
            <person name="Liew Y.J."/>
            <person name="Baumgarten S."/>
            <person name="Simakov O."/>
            <person name="Wilson M."/>
            <person name="Piel J."/>
            <person name="Ashoor H."/>
            <person name="Bougouffa S."/>
            <person name="Bajic V.B."/>
            <person name="Ryu T."/>
            <person name="Ravasi T."/>
            <person name="Bayer T."/>
            <person name="Micklem G."/>
            <person name="Kim H."/>
            <person name="Bhak J."/>
            <person name="Lajeunesse T.C."/>
            <person name="Voolstra C.R."/>
        </authorList>
    </citation>
    <scope>NUCLEOTIDE SEQUENCE [LARGE SCALE GENOMIC DNA]</scope>
    <source>
        <strain evidence="4 5">CCMP2467</strain>
    </source>
</reference>
<dbReference type="GO" id="GO:1990904">
    <property type="term" value="C:ribonucleoprotein complex"/>
    <property type="evidence" value="ECO:0007669"/>
    <property type="project" value="TreeGrafter"/>
</dbReference>
<proteinExistence type="predicted"/>
<feature type="region of interest" description="Disordered" evidence="2">
    <location>
        <begin position="114"/>
        <end position="168"/>
    </location>
</feature>
<keyword evidence="5" id="KW-1185">Reference proteome</keyword>
<dbReference type="InterPro" id="IPR039604">
    <property type="entry name" value="Bfr1"/>
</dbReference>
<dbReference type="GO" id="GO:0008298">
    <property type="term" value="P:intracellular mRNA localization"/>
    <property type="evidence" value="ECO:0007669"/>
    <property type="project" value="TreeGrafter"/>
</dbReference>
<dbReference type="Proteomes" id="UP000186817">
    <property type="component" value="Unassembled WGS sequence"/>
</dbReference>
<evidence type="ECO:0000313" key="4">
    <source>
        <dbReference type="EMBL" id="OLP89893.1"/>
    </source>
</evidence>
<dbReference type="AlphaFoldDB" id="A0A1Q9D3Y2"/>
<dbReference type="GO" id="GO:0003729">
    <property type="term" value="F:mRNA binding"/>
    <property type="evidence" value="ECO:0007669"/>
    <property type="project" value="TreeGrafter"/>
</dbReference>
<dbReference type="Gene3D" id="3.40.50.1240">
    <property type="entry name" value="Phosphoglycerate mutase-like"/>
    <property type="match status" value="1"/>
</dbReference>